<dbReference type="AlphaFoldDB" id="K9TK95"/>
<feature type="compositionally biased region" description="Polar residues" evidence="1">
    <location>
        <begin position="321"/>
        <end position="333"/>
    </location>
</feature>
<sequence>MSNKNSDSISPVDILLALADNQGDRQIASWSFQKLITPKKLLEEAGLPKSLGSKPEIFIGIIKRFINQENNPSLKQVNLIINCLQEMPAESQVHGVESLLIRVSKEIAGEFSILVNWVKQNYGISIPNSRWEELSLPAKFAFQNWIGALNYGYFMRLVNLLLEELTIQNWEQNQLKSRRDFWSNYSDRFERIRILLPPSSQQAIIGSEFEHQDISLLNEDGSAPTEVCIFDFGHCCIVEFFRGPGSETRIFDCGVYPGIKSQLFDAPQLSLKRLRYLGGKVHDHRYLWQVHCEKLLRTRDIYPNQGTQYFKGLHFPHNQYSRETGLPTPSSSEQAERDRKLEMWEREMRDIKEAARQFCERASGGN</sequence>
<dbReference type="InterPro" id="IPR028943">
    <property type="entry name" value="ZorC_EH_Signature_dom"/>
</dbReference>
<feature type="domain" description="Zorya protein ZorC EH" evidence="2">
    <location>
        <begin position="67"/>
        <end position="251"/>
    </location>
</feature>
<dbReference type="KEGG" id="oac:Oscil6304_3707"/>
<dbReference type="HOGENOM" id="CLU_042143_0_0_3"/>
<organism evidence="3 4">
    <name type="scientific">Oscillatoria acuminata PCC 6304</name>
    <dbReference type="NCBI Taxonomy" id="56110"/>
    <lineage>
        <taxon>Bacteria</taxon>
        <taxon>Bacillati</taxon>
        <taxon>Cyanobacteriota</taxon>
        <taxon>Cyanophyceae</taxon>
        <taxon>Oscillatoriophycideae</taxon>
        <taxon>Oscillatoriales</taxon>
        <taxon>Oscillatoriaceae</taxon>
        <taxon>Oscillatoria</taxon>
    </lineage>
</organism>
<reference evidence="3 4" key="1">
    <citation type="submission" date="2012-06" db="EMBL/GenBank/DDBJ databases">
        <title>Finished chromosome of genome of Oscillatoria acuminata PCC 6304.</title>
        <authorList>
            <consortium name="US DOE Joint Genome Institute"/>
            <person name="Gugger M."/>
            <person name="Coursin T."/>
            <person name="Rippka R."/>
            <person name="Tandeau De Marsac N."/>
            <person name="Huntemann M."/>
            <person name="Wei C.-L."/>
            <person name="Han J."/>
            <person name="Detter J.C."/>
            <person name="Han C."/>
            <person name="Tapia R."/>
            <person name="Davenport K."/>
            <person name="Daligault H."/>
            <person name="Erkkila T."/>
            <person name="Gu W."/>
            <person name="Munk A.C.C."/>
            <person name="Teshima H."/>
            <person name="Xu Y."/>
            <person name="Chain P."/>
            <person name="Chen A."/>
            <person name="Krypides N."/>
            <person name="Mavromatis K."/>
            <person name="Markowitz V."/>
            <person name="Szeto E."/>
            <person name="Ivanova N."/>
            <person name="Mikhailova N."/>
            <person name="Ovchinnikova G."/>
            <person name="Pagani I."/>
            <person name="Pati A."/>
            <person name="Goodwin L."/>
            <person name="Peters L."/>
            <person name="Pitluck S."/>
            <person name="Woyke T."/>
            <person name="Kerfeld C."/>
        </authorList>
    </citation>
    <scope>NUCLEOTIDE SEQUENCE [LARGE SCALE GENOMIC DNA]</scope>
    <source>
        <strain evidence="3 4">PCC 6304</strain>
    </source>
</reference>
<keyword evidence="4" id="KW-1185">Reference proteome</keyword>
<proteinExistence type="predicted"/>
<accession>K9TK95</accession>
<dbReference type="Proteomes" id="UP000010367">
    <property type="component" value="Chromosome"/>
</dbReference>
<dbReference type="RefSeq" id="WP_015149894.1">
    <property type="nucleotide sequence ID" value="NC_019693.1"/>
</dbReference>
<feature type="region of interest" description="Disordered" evidence="1">
    <location>
        <begin position="321"/>
        <end position="340"/>
    </location>
</feature>
<dbReference type="EMBL" id="CP003607">
    <property type="protein sequence ID" value="AFY83267.1"/>
    <property type="molecule type" value="Genomic_DNA"/>
</dbReference>
<dbReference type="InParanoid" id="K9TK95"/>
<evidence type="ECO:0000256" key="1">
    <source>
        <dbReference type="SAM" id="MobiDB-lite"/>
    </source>
</evidence>
<name>K9TK95_9CYAN</name>
<dbReference type="STRING" id="56110.Oscil6304_3707"/>
<protein>
    <recommendedName>
        <fullName evidence="2">Zorya protein ZorC EH domain-containing protein</fullName>
    </recommendedName>
</protein>
<gene>
    <name evidence="3" type="ORF">Oscil6304_3707</name>
</gene>
<evidence type="ECO:0000259" key="2">
    <source>
        <dbReference type="Pfam" id="PF15611"/>
    </source>
</evidence>
<dbReference type="OrthoDB" id="5861318at2"/>
<dbReference type="PATRIC" id="fig|56110.3.peg.4459"/>
<evidence type="ECO:0000313" key="4">
    <source>
        <dbReference type="Proteomes" id="UP000010367"/>
    </source>
</evidence>
<dbReference type="eggNOG" id="ENOG502Z9DF">
    <property type="taxonomic scope" value="Bacteria"/>
</dbReference>
<evidence type="ECO:0000313" key="3">
    <source>
        <dbReference type="EMBL" id="AFY83267.1"/>
    </source>
</evidence>
<dbReference type="Pfam" id="PF15611">
    <property type="entry name" value="EH_Signature"/>
    <property type="match status" value="1"/>
</dbReference>